<feature type="chain" id="PRO_5039198038" evidence="3">
    <location>
        <begin position="20"/>
        <end position="196"/>
    </location>
</feature>
<dbReference type="InterPro" id="IPR036610">
    <property type="entry name" value="PEBP-like_sf"/>
</dbReference>
<reference evidence="5" key="1">
    <citation type="submission" date="2012-10" db="EMBL/GenBank/DDBJ databases">
        <title>The complete genome sequence of Streptomyces collinus Tu 365.</title>
        <authorList>
            <person name="Ruckert C."/>
            <person name="Szczepanowski R."/>
            <person name="Goesmann A."/>
            <person name="Pross E.K."/>
            <person name="Musiol E.M."/>
            <person name="Blin K."/>
            <person name="Wohlleben W."/>
            <person name="Puhler A."/>
            <person name="Weber T."/>
            <person name="Kalinowski J."/>
        </authorList>
    </citation>
    <scope>NUCLEOTIDE SEQUENCE [LARGE SCALE GENOMIC DNA]</scope>
    <source>
        <strain evidence="5">DSM 40733 / Tue 365</strain>
    </source>
</reference>
<evidence type="ECO:0000256" key="2">
    <source>
        <dbReference type="SAM" id="MobiDB-lite"/>
    </source>
</evidence>
<dbReference type="PROSITE" id="PS51257">
    <property type="entry name" value="PROKAR_LIPOPROTEIN"/>
    <property type="match status" value="1"/>
</dbReference>
<sequence length="196" mass="20072">MRMSLTAAAATVITLAATAVVTACGNDGGPAAAPPAARPAGSPAAPHRLTVTSSAYRDGGTVPRRFTCDGDDVSPPLALGAVPDRTASLAFVLRDPDAPHGTFTHWLAWDIAPGTARLSAGERPPGATQGRNGFGRTGYGGPCPPRGDRPHRYVLTVYAANRAPRLAPGATEADLLRALSGHTLATGTLTGRYGRR</sequence>
<accession>S5UYU3</accession>
<dbReference type="CDD" id="cd00865">
    <property type="entry name" value="PEBP_bact_arch"/>
    <property type="match status" value="1"/>
</dbReference>
<dbReference type="KEGG" id="sci:B446_28360"/>
<feature type="signal peptide" evidence="3">
    <location>
        <begin position="1"/>
        <end position="19"/>
    </location>
</feature>
<dbReference type="eggNOG" id="COG1881">
    <property type="taxonomic scope" value="Bacteria"/>
</dbReference>
<dbReference type="NCBIfam" id="TIGR00481">
    <property type="entry name" value="YbhB/YbcL family Raf kinase inhibitor-like protein"/>
    <property type="match status" value="1"/>
</dbReference>
<dbReference type="HOGENOM" id="CLU_083918_3_0_11"/>
<dbReference type="PATRIC" id="fig|1214242.5.peg.5813"/>
<keyword evidence="3" id="KW-0732">Signal</keyword>
<protein>
    <submittedName>
        <fullName evidence="4">Phospholipid-binding protein, PBP family</fullName>
    </submittedName>
</protein>
<dbReference type="Gene3D" id="3.90.280.10">
    <property type="entry name" value="PEBP-like"/>
    <property type="match status" value="1"/>
</dbReference>
<dbReference type="RefSeq" id="WP_020942888.1">
    <property type="nucleotide sequence ID" value="NC_021985.1"/>
</dbReference>
<dbReference type="EMBL" id="CP006259">
    <property type="protein sequence ID" value="AGS72478.1"/>
    <property type="molecule type" value="Genomic_DNA"/>
</dbReference>
<feature type="region of interest" description="Disordered" evidence="2">
    <location>
        <begin position="118"/>
        <end position="146"/>
    </location>
</feature>
<evidence type="ECO:0000313" key="5">
    <source>
        <dbReference type="Proteomes" id="UP000015423"/>
    </source>
</evidence>
<dbReference type="InterPro" id="IPR005247">
    <property type="entry name" value="YbhB_YbcL/LppC-like"/>
</dbReference>
<dbReference type="PANTHER" id="PTHR30289">
    <property type="entry name" value="UNCHARACTERIZED PROTEIN YBCL-RELATED"/>
    <property type="match status" value="1"/>
</dbReference>
<reference evidence="4 5" key="2">
    <citation type="journal article" date="2013" name="J. Biotechnol.">
        <title>Complete genome sequence of the kirromycin producer Streptomyces collinus Tu 365 consisting of a linear chromosome and two linear plasmids.</title>
        <authorList>
            <person name="Ruckert C."/>
            <person name="Szczepanowski R."/>
            <person name="Albersmeier A."/>
            <person name="Goesmann A."/>
            <person name="Iftime D."/>
            <person name="Musiol E.M."/>
            <person name="Blin K."/>
            <person name="Wohlleben W."/>
            <person name="Puhler A."/>
            <person name="Kalinowski J."/>
            <person name="Weber T."/>
        </authorList>
    </citation>
    <scope>NUCLEOTIDE SEQUENCE [LARGE SCALE GENOMIC DNA]</scope>
    <source>
        <strain evidence="5">DSM 40733 / Tue 365</strain>
    </source>
</reference>
<dbReference type="Pfam" id="PF01161">
    <property type="entry name" value="PBP"/>
    <property type="match status" value="1"/>
</dbReference>
<dbReference type="AlphaFoldDB" id="S5UYU3"/>
<name>S5UYU3_STRC3</name>
<feature type="compositionally biased region" description="Gly residues" evidence="2">
    <location>
        <begin position="132"/>
        <end position="141"/>
    </location>
</feature>
<dbReference type="Proteomes" id="UP000015423">
    <property type="component" value="Chromosome"/>
</dbReference>
<evidence type="ECO:0000313" key="4">
    <source>
        <dbReference type="EMBL" id="AGS72478.1"/>
    </source>
</evidence>
<dbReference type="SUPFAM" id="SSF49777">
    <property type="entry name" value="PEBP-like"/>
    <property type="match status" value="1"/>
</dbReference>
<dbReference type="PANTHER" id="PTHR30289:SF1">
    <property type="entry name" value="PEBP (PHOSPHATIDYLETHANOLAMINE-BINDING PROTEIN) FAMILY PROTEIN"/>
    <property type="match status" value="1"/>
</dbReference>
<dbReference type="STRING" id="1214242.B446_28360"/>
<comment type="similarity">
    <text evidence="1">Belongs to the UPF0098 family.</text>
</comment>
<organism evidence="4 5">
    <name type="scientific">Streptomyces collinus (strain DSM 40733 / Tue 365)</name>
    <dbReference type="NCBI Taxonomy" id="1214242"/>
    <lineage>
        <taxon>Bacteria</taxon>
        <taxon>Bacillati</taxon>
        <taxon>Actinomycetota</taxon>
        <taxon>Actinomycetes</taxon>
        <taxon>Kitasatosporales</taxon>
        <taxon>Streptomycetaceae</taxon>
        <taxon>Streptomyces</taxon>
    </lineage>
</organism>
<proteinExistence type="inferred from homology"/>
<evidence type="ECO:0000256" key="3">
    <source>
        <dbReference type="SAM" id="SignalP"/>
    </source>
</evidence>
<gene>
    <name evidence="4" type="ORF">B446_28360</name>
</gene>
<keyword evidence="5" id="KW-1185">Reference proteome</keyword>
<evidence type="ECO:0000256" key="1">
    <source>
        <dbReference type="ARBA" id="ARBA00007120"/>
    </source>
</evidence>
<dbReference type="InterPro" id="IPR008914">
    <property type="entry name" value="PEBP"/>
</dbReference>